<dbReference type="AlphaFoldDB" id="A0A918B0D3"/>
<keyword evidence="3" id="KW-1185">Reference proteome</keyword>
<accession>A0A918B0D3</accession>
<comment type="caution">
    <text evidence="2">The sequence shown here is derived from an EMBL/GenBank/DDBJ whole genome shotgun (WGS) entry which is preliminary data.</text>
</comment>
<evidence type="ECO:0000256" key="1">
    <source>
        <dbReference type="SAM" id="SignalP"/>
    </source>
</evidence>
<proteinExistence type="predicted"/>
<evidence type="ECO:0000313" key="2">
    <source>
        <dbReference type="EMBL" id="GGQ10250.1"/>
    </source>
</evidence>
<gene>
    <name evidence="2" type="ORF">GCM10010249_31210</name>
</gene>
<dbReference type="EMBL" id="BMSV01000005">
    <property type="protein sequence ID" value="GGQ10250.1"/>
    <property type="molecule type" value="Genomic_DNA"/>
</dbReference>
<name>A0A918B0D3_9ACTN</name>
<sequence length="52" mass="5223">MERSTAAWAIAAVTAGTILFASPATAAAQSPESAPAVVRQGNIWDLVPLGEG</sequence>
<dbReference type="RefSeq" id="WP_189534075.1">
    <property type="nucleotide sequence ID" value="NZ_BMSV01000005.1"/>
</dbReference>
<organism evidence="2 3">
    <name type="scientific">Streptomyces roseolilacinus</name>
    <dbReference type="NCBI Taxonomy" id="66904"/>
    <lineage>
        <taxon>Bacteria</taxon>
        <taxon>Bacillati</taxon>
        <taxon>Actinomycetota</taxon>
        <taxon>Actinomycetes</taxon>
        <taxon>Kitasatosporales</taxon>
        <taxon>Streptomycetaceae</taxon>
        <taxon>Streptomyces</taxon>
    </lineage>
</organism>
<feature type="signal peptide" evidence="1">
    <location>
        <begin position="1"/>
        <end position="26"/>
    </location>
</feature>
<reference evidence="2" key="2">
    <citation type="submission" date="2020-09" db="EMBL/GenBank/DDBJ databases">
        <authorList>
            <person name="Sun Q."/>
            <person name="Ohkuma M."/>
        </authorList>
    </citation>
    <scope>NUCLEOTIDE SEQUENCE</scope>
    <source>
        <strain evidence="2">JCM 4335</strain>
    </source>
</reference>
<feature type="chain" id="PRO_5036928312" evidence="1">
    <location>
        <begin position="27"/>
        <end position="52"/>
    </location>
</feature>
<protein>
    <submittedName>
        <fullName evidence="2">Uncharacterized protein</fullName>
    </submittedName>
</protein>
<keyword evidence="1" id="KW-0732">Signal</keyword>
<evidence type="ECO:0000313" key="3">
    <source>
        <dbReference type="Proteomes" id="UP000654123"/>
    </source>
</evidence>
<reference evidence="2" key="1">
    <citation type="journal article" date="2014" name="Int. J. Syst. Evol. Microbiol.">
        <title>Complete genome sequence of Corynebacterium casei LMG S-19264T (=DSM 44701T), isolated from a smear-ripened cheese.</title>
        <authorList>
            <consortium name="US DOE Joint Genome Institute (JGI-PGF)"/>
            <person name="Walter F."/>
            <person name="Albersmeier A."/>
            <person name="Kalinowski J."/>
            <person name="Ruckert C."/>
        </authorList>
    </citation>
    <scope>NUCLEOTIDE SEQUENCE</scope>
    <source>
        <strain evidence="2">JCM 4335</strain>
    </source>
</reference>
<dbReference type="Proteomes" id="UP000654123">
    <property type="component" value="Unassembled WGS sequence"/>
</dbReference>